<dbReference type="AlphaFoldDB" id="D6WYL5"/>
<dbReference type="OMA" id="CQSGYST"/>
<evidence type="ECO:0000256" key="2">
    <source>
        <dbReference type="ARBA" id="ARBA00022670"/>
    </source>
</evidence>
<dbReference type="InterPro" id="IPR012599">
    <property type="entry name" value="Propeptide_C1A"/>
</dbReference>
<keyword evidence="7" id="KW-1015">Disulfide bond</keyword>
<evidence type="ECO:0000256" key="7">
    <source>
        <dbReference type="ARBA" id="ARBA00023157"/>
    </source>
</evidence>
<dbReference type="GO" id="GO:0051603">
    <property type="term" value="P:proteolysis involved in protein catabolic process"/>
    <property type="evidence" value="ECO:0000318"/>
    <property type="project" value="GO_Central"/>
</dbReference>
<evidence type="ECO:0000256" key="3">
    <source>
        <dbReference type="ARBA" id="ARBA00022729"/>
    </source>
</evidence>
<keyword evidence="6" id="KW-0865">Zymogen</keyword>
<dbReference type="InterPro" id="IPR038765">
    <property type="entry name" value="Papain-like_cys_pep_sf"/>
</dbReference>
<dbReference type="Gene3D" id="3.90.70.10">
    <property type="entry name" value="Cysteine proteinases"/>
    <property type="match status" value="1"/>
</dbReference>
<dbReference type="GO" id="GO:0005764">
    <property type="term" value="C:lysosome"/>
    <property type="evidence" value="ECO:0000318"/>
    <property type="project" value="GO_Central"/>
</dbReference>
<dbReference type="InParanoid" id="D6WYL5"/>
<dbReference type="InterPro" id="IPR000169">
    <property type="entry name" value="Pept_cys_AS"/>
</dbReference>
<accession>D6WYL5</accession>
<keyword evidence="11" id="KW-1185">Reference proteome</keyword>
<dbReference type="Pfam" id="PF00112">
    <property type="entry name" value="Peptidase_C1"/>
    <property type="match status" value="1"/>
</dbReference>
<dbReference type="Proteomes" id="UP000007266">
    <property type="component" value="Linkage group 8"/>
</dbReference>
<dbReference type="PRINTS" id="PR00705">
    <property type="entry name" value="PAPAIN"/>
</dbReference>
<evidence type="ECO:0000313" key="11">
    <source>
        <dbReference type="Proteomes" id="UP000007266"/>
    </source>
</evidence>
<keyword evidence="3 8" id="KW-0732">Signal</keyword>
<dbReference type="PANTHER" id="PTHR12411">
    <property type="entry name" value="CYSTEINE PROTEASE FAMILY C1-RELATED"/>
    <property type="match status" value="1"/>
</dbReference>
<keyword evidence="5" id="KW-0788">Thiol protease</keyword>
<keyword evidence="2" id="KW-0645">Protease</keyword>
<dbReference type="Pfam" id="PF08127">
    <property type="entry name" value="Propeptide_C1"/>
    <property type="match status" value="1"/>
</dbReference>
<dbReference type="OrthoDB" id="3789175at2759"/>
<gene>
    <name evidence="10" type="primary">AUGUSTUS-3.0.2_05431</name>
    <name evidence="10" type="ORF">TcasGA2_TC005431</name>
</gene>
<organism evidence="10 11">
    <name type="scientific">Tribolium castaneum</name>
    <name type="common">Red flour beetle</name>
    <dbReference type="NCBI Taxonomy" id="7070"/>
    <lineage>
        <taxon>Eukaryota</taxon>
        <taxon>Metazoa</taxon>
        <taxon>Ecdysozoa</taxon>
        <taxon>Arthropoda</taxon>
        <taxon>Hexapoda</taxon>
        <taxon>Insecta</taxon>
        <taxon>Pterygota</taxon>
        <taxon>Neoptera</taxon>
        <taxon>Endopterygota</taxon>
        <taxon>Coleoptera</taxon>
        <taxon>Polyphaga</taxon>
        <taxon>Cucujiformia</taxon>
        <taxon>Tenebrionidae</taxon>
        <taxon>Tenebrionidae incertae sedis</taxon>
        <taxon>Tribolium</taxon>
    </lineage>
</organism>
<dbReference type="PhylomeDB" id="D6WYL5"/>
<dbReference type="SUPFAM" id="SSF54001">
    <property type="entry name" value="Cysteine proteinases"/>
    <property type="match status" value="1"/>
</dbReference>
<dbReference type="KEGG" id="tca:655077"/>
<comment type="similarity">
    <text evidence="1">Belongs to the peptidase C1 family.</text>
</comment>
<dbReference type="GO" id="GO:0004197">
    <property type="term" value="F:cysteine-type endopeptidase activity"/>
    <property type="evidence" value="ECO:0000318"/>
    <property type="project" value="GO_Central"/>
</dbReference>
<proteinExistence type="inferred from homology"/>
<evidence type="ECO:0000256" key="4">
    <source>
        <dbReference type="ARBA" id="ARBA00022801"/>
    </source>
</evidence>
<sequence>MRSYLVVVFVLTFSSALSAQNPILSDEFINSINAQQSTWTAGRNFPEDTPIEHLKRLNGALITPDLVGKNQTHVINVIPEAIPETFDGRTHWSQCPSLKNIRNQGNCGSCWAFGSVEVMTDRLCIASKGKTKFEFSADDLLACCTACGKGCDGGAPYRAFEYWVAKGIVSGGDYNSNEGCQPYEGSAFLNSVTPKCSTKCLNSKYTTPYAKDKHYGTDFIYMTSKNVAEIQTEIMNNGPVVTHMDVYEDFYSYKSGVYQHVSGNSMGGHAVKIIGWGTEKGVPYWLIANSWGAKWADLDGFYKILRGKNHCKIETYIYGGTPQV</sequence>
<dbReference type="eggNOG" id="KOG1543">
    <property type="taxonomic scope" value="Eukaryota"/>
</dbReference>
<name>D6WYL5_TRICA</name>
<dbReference type="SMART" id="SM00645">
    <property type="entry name" value="Pept_C1"/>
    <property type="match status" value="1"/>
</dbReference>
<evidence type="ECO:0000256" key="5">
    <source>
        <dbReference type="ARBA" id="ARBA00022807"/>
    </source>
</evidence>
<dbReference type="FunFam" id="3.90.70.10:FF:000031">
    <property type="entry name" value="Cathepsin B"/>
    <property type="match status" value="1"/>
</dbReference>
<reference evidence="10 11" key="1">
    <citation type="journal article" date="2008" name="Nature">
        <title>The genome of the model beetle and pest Tribolium castaneum.</title>
        <authorList>
            <consortium name="Tribolium Genome Sequencing Consortium"/>
            <person name="Richards S."/>
            <person name="Gibbs R.A."/>
            <person name="Weinstock G.M."/>
            <person name="Brown S.J."/>
            <person name="Denell R."/>
            <person name="Beeman R.W."/>
            <person name="Gibbs R."/>
            <person name="Beeman R.W."/>
            <person name="Brown S.J."/>
            <person name="Bucher G."/>
            <person name="Friedrich M."/>
            <person name="Grimmelikhuijzen C.J."/>
            <person name="Klingler M."/>
            <person name="Lorenzen M."/>
            <person name="Richards S."/>
            <person name="Roth S."/>
            <person name="Schroder R."/>
            <person name="Tautz D."/>
            <person name="Zdobnov E.M."/>
            <person name="Muzny D."/>
            <person name="Gibbs R.A."/>
            <person name="Weinstock G.M."/>
            <person name="Attaway T."/>
            <person name="Bell S."/>
            <person name="Buhay C.J."/>
            <person name="Chandrabose M.N."/>
            <person name="Chavez D."/>
            <person name="Clerk-Blankenburg K.P."/>
            <person name="Cree A."/>
            <person name="Dao M."/>
            <person name="Davis C."/>
            <person name="Chacko J."/>
            <person name="Dinh H."/>
            <person name="Dugan-Rocha S."/>
            <person name="Fowler G."/>
            <person name="Garner T.T."/>
            <person name="Garnes J."/>
            <person name="Gnirke A."/>
            <person name="Hawes A."/>
            <person name="Hernandez J."/>
            <person name="Hines S."/>
            <person name="Holder M."/>
            <person name="Hume J."/>
            <person name="Jhangiani S.N."/>
            <person name="Joshi V."/>
            <person name="Khan Z.M."/>
            <person name="Jackson L."/>
            <person name="Kovar C."/>
            <person name="Kowis A."/>
            <person name="Lee S."/>
            <person name="Lewis L.R."/>
            <person name="Margolis J."/>
            <person name="Morgan M."/>
            <person name="Nazareth L.V."/>
            <person name="Nguyen N."/>
            <person name="Okwuonu G."/>
            <person name="Parker D."/>
            <person name="Richards S."/>
            <person name="Ruiz S.J."/>
            <person name="Santibanez J."/>
            <person name="Savard J."/>
            <person name="Scherer S.E."/>
            <person name="Schneider B."/>
            <person name="Sodergren E."/>
            <person name="Tautz D."/>
            <person name="Vattahil S."/>
            <person name="Villasana D."/>
            <person name="White C.S."/>
            <person name="Wright R."/>
            <person name="Park Y."/>
            <person name="Beeman R.W."/>
            <person name="Lord J."/>
            <person name="Oppert B."/>
            <person name="Lorenzen M."/>
            <person name="Brown S."/>
            <person name="Wang L."/>
            <person name="Savard J."/>
            <person name="Tautz D."/>
            <person name="Richards S."/>
            <person name="Weinstock G."/>
            <person name="Gibbs R.A."/>
            <person name="Liu Y."/>
            <person name="Worley K."/>
            <person name="Weinstock G."/>
            <person name="Elsik C.G."/>
            <person name="Reese J.T."/>
            <person name="Elhaik E."/>
            <person name="Landan G."/>
            <person name="Graur D."/>
            <person name="Arensburger P."/>
            <person name="Atkinson P."/>
            <person name="Beeman R.W."/>
            <person name="Beidler J."/>
            <person name="Brown S.J."/>
            <person name="Demuth J.P."/>
            <person name="Drury D.W."/>
            <person name="Du Y.Z."/>
            <person name="Fujiwara H."/>
            <person name="Lorenzen M."/>
            <person name="Maselli V."/>
            <person name="Osanai M."/>
            <person name="Park Y."/>
            <person name="Robertson H.M."/>
            <person name="Tu Z."/>
            <person name="Wang J.J."/>
            <person name="Wang S."/>
            <person name="Richards S."/>
            <person name="Song H."/>
            <person name="Zhang L."/>
            <person name="Sodergren E."/>
            <person name="Werner D."/>
            <person name="Stanke M."/>
            <person name="Morgenstern B."/>
            <person name="Solovyev V."/>
            <person name="Kosarev P."/>
            <person name="Brown G."/>
            <person name="Chen H.C."/>
            <person name="Ermolaeva O."/>
            <person name="Hlavina W."/>
            <person name="Kapustin Y."/>
            <person name="Kiryutin B."/>
            <person name="Kitts P."/>
            <person name="Maglott D."/>
            <person name="Pruitt K."/>
            <person name="Sapojnikov V."/>
            <person name="Souvorov A."/>
            <person name="Mackey A.J."/>
            <person name="Waterhouse R.M."/>
            <person name="Wyder S."/>
            <person name="Zdobnov E.M."/>
            <person name="Zdobnov E.M."/>
            <person name="Wyder S."/>
            <person name="Kriventseva E.V."/>
            <person name="Kadowaki T."/>
            <person name="Bork P."/>
            <person name="Aranda M."/>
            <person name="Bao R."/>
            <person name="Beermann A."/>
            <person name="Berns N."/>
            <person name="Bolognesi R."/>
            <person name="Bonneton F."/>
            <person name="Bopp D."/>
            <person name="Brown S.J."/>
            <person name="Bucher G."/>
            <person name="Butts T."/>
            <person name="Chaumot A."/>
            <person name="Denell R.E."/>
            <person name="Ferrier D.E."/>
            <person name="Friedrich M."/>
            <person name="Gordon C.M."/>
            <person name="Jindra M."/>
            <person name="Klingler M."/>
            <person name="Lan Q."/>
            <person name="Lattorff H.M."/>
            <person name="Laudet V."/>
            <person name="von Levetsow C."/>
            <person name="Liu Z."/>
            <person name="Lutz R."/>
            <person name="Lynch J.A."/>
            <person name="da Fonseca R.N."/>
            <person name="Posnien N."/>
            <person name="Reuter R."/>
            <person name="Roth S."/>
            <person name="Savard J."/>
            <person name="Schinko J.B."/>
            <person name="Schmitt C."/>
            <person name="Schoppmeier M."/>
            <person name="Schroder R."/>
            <person name="Shippy T.D."/>
            <person name="Simonnet F."/>
            <person name="Marques-Souza H."/>
            <person name="Tautz D."/>
            <person name="Tomoyasu Y."/>
            <person name="Trauner J."/>
            <person name="Van der Zee M."/>
            <person name="Vervoort M."/>
            <person name="Wittkopp N."/>
            <person name="Wimmer E.A."/>
            <person name="Yang X."/>
            <person name="Jones A.K."/>
            <person name="Sattelle D.B."/>
            <person name="Ebert P.R."/>
            <person name="Nelson D."/>
            <person name="Scott J.G."/>
            <person name="Beeman R.W."/>
            <person name="Muthukrishnan S."/>
            <person name="Kramer K.J."/>
            <person name="Arakane Y."/>
            <person name="Beeman R.W."/>
            <person name="Zhu Q."/>
            <person name="Hogenkamp D."/>
            <person name="Dixit R."/>
            <person name="Oppert B."/>
            <person name="Jiang H."/>
            <person name="Zou Z."/>
            <person name="Marshall J."/>
            <person name="Elpidina E."/>
            <person name="Vinokurov K."/>
            <person name="Oppert C."/>
            <person name="Zou Z."/>
            <person name="Evans J."/>
            <person name="Lu Z."/>
            <person name="Zhao P."/>
            <person name="Sumathipala N."/>
            <person name="Altincicek B."/>
            <person name="Vilcinskas A."/>
            <person name="Williams M."/>
            <person name="Hultmark D."/>
            <person name="Hetru C."/>
            <person name="Jiang H."/>
            <person name="Grimmelikhuijzen C.J."/>
            <person name="Hauser F."/>
            <person name="Cazzamali G."/>
            <person name="Williamson M."/>
            <person name="Park Y."/>
            <person name="Li B."/>
            <person name="Tanaka Y."/>
            <person name="Predel R."/>
            <person name="Neupert S."/>
            <person name="Schachtner J."/>
            <person name="Verleyen P."/>
            <person name="Raible F."/>
            <person name="Bork P."/>
            <person name="Friedrich M."/>
            <person name="Walden K.K."/>
            <person name="Robertson H.M."/>
            <person name="Angeli S."/>
            <person name="Foret S."/>
            <person name="Bucher G."/>
            <person name="Schuetz S."/>
            <person name="Maleszka R."/>
            <person name="Wimmer E.A."/>
            <person name="Beeman R.W."/>
            <person name="Lorenzen M."/>
            <person name="Tomoyasu Y."/>
            <person name="Miller S.C."/>
            <person name="Grossmann D."/>
            <person name="Bucher G."/>
        </authorList>
    </citation>
    <scope>NUCLEOTIDE SEQUENCE [LARGE SCALE GENOMIC DNA]</scope>
    <source>
        <strain evidence="10 11">Georgia GA2</strain>
    </source>
</reference>
<dbReference type="InterPro" id="IPR000668">
    <property type="entry name" value="Peptidase_C1A_C"/>
</dbReference>
<feature type="domain" description="Peptidase C1A papain C-terminal" evidence="9">
    <location>
        <begin position="82"/>
        <end position="321"/>
    </location>
</feature>
<reference evidence="10 11" key="2">
    <citation type="journal article" date="2010" name="Nucleic Acids Res.">
        <title>BeetleBase in 2010: revisions to provide comprehensive genomic information for Tribolium castaneum.</title>
        <authorList>
            <person name="Kim H.S."/>
            <person name="Murphy T."/>
            <person name="Xia J."/>
            <person name="Caragea D."/>
            <person name="Park Y."/>
            <person name="Beeman R.W."/>
            <person name="Lorenzen M.D."/>
            <person name="Butcher S."/>
            <person name="Manak J.R."/>
            <person name="Brown S.J."/>
        </authorList>
    </citation>
    <scope>GENOME REANNOTATION</scope>
    <source>
        <strain evidence="10 11">Georgia GA2</strain>
    </source>
</reference>
<keyword evidence="4" id="KW-0378">Hydrolase</keyword>
<dbReference type="STRING" id="7070.D6WYL5"/>
<evidence type="ECO:0000259" key="9">
    <source>
        <dbReference type="SMART" id="SM00645"/>
    </source>
</evidence>
<evidence type="ECO:0000313" key="10">
    <source>
        <dbReference type="EMBL" id="EFA09153.1"/>
    </source>
</evidence>
<evidence type="ECO:0000256" key="8">
    <source>
        <dbReference type="SAM" id="SignalP"/>
    </source>
</evidence>
<dbReference type="EMBL" id="KQ971363">
    <property type="protein sequence ID" value="EFA09153.1"/>
    <property type="molecule type" value="Genomic_DNA"/>
</dbReference>
<evidence type="ECO:0000256" key="6">
    <source>
        <dbReference type="ARBA" id="ARBA00023145"/>
    </source>
</evidence>
<feature type="chain" id="PRO_5018597826" evidence="8">
    <location>
        <begin position="20"/>
        <end position="324"/>
    </location>
</feature>
<dbReference type="InterPro" id="IPR025660">
    <property type="entry name" value="Pept_his_AS"/>
</dbReference>
<evidence type="ECO:0000256" key="1">
    <source>
        <dbReference type="ARBA" id="ARBA00008455"/>
    </source>
</evidence>
<feature type="signal peptide" evidence="8">
    <location>
        <begin position="1"/>
        <end position="19"/>
    </location>
</feature>
<dbReference type="GO" id="GO:0005615">
    <property type="term" value="C:extracellular space"/>
    <property type="evidence" value="ECO:0000318"/>
    <property type="project" value="GO_Central"/>
</dbReference>
<protein>
    <submittedName>
        <fullName evidence="10">Cathepsin B</fullName>
    </submittedName>
</protein>
<dbReference type="PROSITE" id="PS00139">
    <property type="entry name" value="THIOL_PROTEASE_CYS"/>
    <property type="match status" value="1"/>
</dbReference>
<dbReference type="PROSITE" id="PS00639">
    <property type="entry name" value="THIOL_PROTEASE_HIS"/>
    <property type="match status" value="1"/>
</dbReference>
<dbReference type="CDD" id="cd02620">
    <property type="entry name" value="Peptidase_C1A_CathepsinB"/>
    <property type="match status" value="1"/>
</dbReference>
<dbReference type="InterPro" id="IPR013128">
    <property type="entry name" value="Peptidase_C1A"/>
</dbReference>
<dbReference type="HOGENOM" id="CLU_012184_3_3_1"/>